<feature type="non-terminal residue" evidence="2">
    <location>
        <position position="1"/>
    </location>
</feature>
<name>A0AAW1TS95_9CUCU</name>
<dbReference type="AlphaFoldDB" id="A0AAW1TS95"/>
<proteinExistence type="predicted"/>
<feature type="region of interest" description="Disordered" evidence="1">
    <location>
        <begin position="45"/>
        <end position="68"/>
    </location>
</feature>
<evidence type="ECO:0000313" key="2">
    <source>
        <dbReference type="EMBL" id="KAK9871308.1"/>
    </source>
</evidence>
<dbReference type="EMBL" id="JARQZJ010000005">
    <property type="protein sequence ID" value="KAK9871308.1"/>
    <property type="molecule type" value="Genomic_DNA"/>
</dbReference>
<sequence>DSFVLTTIIFHGDMSAKAQGNGAPILYITRHTHIHKLQPDQRIAEAFPKSGPADYTDEEEDSVTDKPQ</sequence>
<dbReference type="Proteomes" id="UP001431783">
    <property type="component" value="Unassembled WGS sequence"/>
</dbReference>
<gene>
    <name evidence="2" type="ORF">WA026_011577</name>
</gene>
<organism evidence="2 3">
    <name type="scientific">Henosepilachna vigintioctopunctata</name>
    <dbReference type="NCBI Taxonomy" id="420089"/>
    <lineage>
        <taxon>Eukaryota</taxon>
        <taxon>Metazoa</taxon>
        <taxon>Ecdysozoa</taxon>
        <taxon>Arthropoda</taxon>
        <taxon>Hexapoda</taxon>
        <taxon>Insecta</taxon>
        <taxon>Pterygota</taxon>
        <taxon>Neoptera</taxon>
        <taxon>Endopterygota</taxon>
        <taxon>Coleoptera</taxon>
        <taxon>Polyphaga</taxon>
        <taxon>Cucujiformia</taxon>
        <taxon>Coccinelloidea</taxon>
        <taxon>Coccinellidae</taxon>
        <taxon>Epilachninae</taxon>
        <taxon>Epilachnini</taxon>
        <taxon>Henosepilachna</taxon>
    </lineage>
</organism>
<keyword evidence="3" id="KW-1185">Reference proteome</keyword>
<protein>
    <submittedName>
        <fullName evidence="2">Uncharacterized protein</fullName>
    </submittedName>
</protein>
<evidence type="ECO:0000256" key="1">
    <source>
        <dbReference type="SAM" id="MobiDB-lite"/>
    </source>
</evidence>
<accession>A0AAW1TS95</accession>
<evidence type="ECO:0000313" key="3">
    <source>
        <dbReference type="Proteomes" id="UP001431783"/>
    </source>
</evidence>
<reference evidence="2 3" key="1">
    <citation type="submission" date="2023-03" db="EMBL/GenBank/DDBJ databases">
        <title>Genome insight into feeding habits of ladybird beetles.</title>
        <authorList>
            <person name="Li H.-S."/>
            <person name="Huang Y.-H."/>
            <person name="Pang H."/>
        </authorList>
    </citation>
    <scope>NUCLEOTIDE SEQUENCE [LARGE SCALE GENOMIC DNA]</scope>
    <source>
        <strain evidence="2">SYSU_2023b</strain>
        <tissue evidence="2">Whole body</tissue>
    </source>
</reference>
<comment type="caution">
    <text evidence="2">The sequence shown here is derived from an EMBL/GenBank/DDBJ whole genome shotgun (WGS) entry which is preliminary data.</text>
</comment>